<keyword evidence="1" id="KW-0808">Transferase</keyword>
<keyword evidence="5" id="KW-1185">Reference proteome</keyword>
<evidence type="ECO:0000256" key="1">
    <source>
        <dbReference type="ARBA" id="ARBA00022679"/>
    </source>
</evidence>
<dbReference type="Proteomes" id="UP001147746">
    <property type="component" value="Unassembled WGS sequence"/>
</dbReference>
<accession>A0A9W9PQQ5</accession>
<dbReference type="GO" id="GO:0016746">
    <property type="term" value="F:acyltransferase activity"/>
    <property type="evidence" value="ECO:0007669"/>
    <property type="project" value="UniProtKB-KW"/>
</dbReference>
<keyword evidence="2" id="KW-0012">Acyltransferase</keyword>
<reference evidence="4" key="1">
    <citation type="submission" date="2022-12" db="EMBL/GenBank/DDBJ databases">
        <authorList>
            <person name="Petersen C."/>
        </authorList>
    </citation>
    <scope>NUCLEOTIDE SEQUENCE</scope>
    <source>
        <strain evidence="4">IBT 21472</strain>
    </source>
</reference>
<dbReference type="InterPro" id="IPR054710">
    <property type="entry name" value="Tri101-like_N"/>
</dbReference>
<reference evidence="4" key="2">
    <citation type="journal article" date="2023" name="IMA Fungus">
        <title>Comparative genomic study of the Penicillium genus elucidates a diverse pangenome and 15 lateral gene transfer events.</title>
        <authorList>
            <person name="Petersen C."/>
            <person name="Sorensen T."/>
            <person name="Nielsen M.R."/>
            <person name="Sondergaard T.E."/>
            <person name="Sorensen J.L."/>
            <person name="Fitzpatrick D.A."/>
            <person name="Frisvad J.C."/>
            <person name="Nielsen K.L."/>
        </authorList>
    </citation>
    <scope>NUCLEOTIDE SEQUENCE</scope>
    <source>
        <strain evidence="4">IBT 21472</strain>
    </source>
</reference>
<evidence type="ECO:0000259" key="3">
    <source>
        <dbReference type="Pfam" id="PF22664"/>
    </source>
</evidence>
<dbReference type="Pfam" id="PF22664">
    <property type="entry name" value="TRI-like_N"/>
    <property type="match status" value="1"/>
</dbReference>
<organism evidence="4 5">
    <name type="scientific">Penicillium atrosanguineum</name>
    <dbReference type="NCBI Taxonomy" id="1132637"/>
    <lineage>
        <taxon>Eukaryota</taxon>
        <taxon>Fungi</taxon>
        <taxon>Dikarya</taxon>
        <taxon>Ascomycota</taxon>
        <taxon>Pezizomycotina</taxon>
        <taxon>Eurotiomycetes</taxon>
        <taxon>Eurotiomycetidae</taxon>
        <taxon>Eurotiales</taxon>
        <taxon>Aspergillaceae</taxon>
        <taxon>Penicillium</taxon>
    </lineage>
</organism>
<dbReference type="PANTHER" id="PTHR31896">
    <property type="entry name" value="FAMILY REGULATORY PROTEIN, PUTATIVE (AFU_ORTHOLOGUE AFUA_3G14730)-RELATED"/>
    <property type="match status" value="1"/>
</dbReference>
<evidence type="ECO:0000313" key="4">
    <source>
        <dbReference type="EMBL" id="KAJ5299873.1"/>
    </source>
</evidence>
<comment type="caution">
    <text evidence="4">The sequence shown here is derived from an EMBL/GenBank/DDBJ whole genome shotgun (WGS) entry which is preliminary data.</text>
</comment>
<sequence>MSSELRSSQRESWLNAGRGPRSWVDYGAVYKRDWFIFINDSINIQIMTEQNILDVQGQQPGLYKLYTQLCCVFPVAETSSQDAIISTLRSGMDRLRDSFPWLAGEVVNEDASDGNTGVYRITPSDSIPLVVQDLQDDASAPTMETLRKAGYPCSMLDENIFAPGLTLNLPTNFGLAAESAFVFAIQANFIAGGLVLTSMSQHNVMDMTGQAQILDWLSKACYSLPFTEEEVSLGNPDRTRAISLLDEPYEPGPELAPQMLPQLEEPAGDLASSQLLKSTWAYLKFSALSLDELKSLATSTLPYGFVSTDDTICAFLWKCISRARIPRLQPGAKSTFARAVDVRQHVGLPATYPGMLQNMTYSTNTLQDLGDTPLGTTAAELRAKLTSKDRDLAYATRSLLTYISRSKDKTKTSPTASVDMSSGIALSSWSKINAYDLDFNLGLGKPEAVRRPGFTPVEGLLYLMPKSPNGDLAVQVCLRDEDWGRLRIDEEFMKYTTYLG</sequence>
<gene>
    <name evidence="4" type="ORF">N7476_011430</name>
</gene>
<dbReference type="InterPro" id="IPR051283">
    <property type="entry name" value="Sec_Metabolite_Acyltrans"/>
</dbReference>
<proteinExistence type="predicted"/>
<dbReference type="EMBL" id="JAPZBO010000010">
    <property type="protein sequence ID" value="KAJ5299873.1"/>
    <property type="molecule type" value="Genomic_DNA"/>
</dbReference>
<protein>
    <recommendedName>
        <fullName evidence="3">Trichothecene 3-O-acetyltransferase-like N-terminal domain-containing protein</fullName>
    </recommendedName>
</protein>
<evidence type="ECO:0000256" key="2">
    <source>
        <dbReference type="ARBA" id="ARBA00023315"/>
    </source>
</evidence>
<dbReference type="PANTHER" id="PTHR31896:SF64">
    <property type="entry name" value="TRICHOTHECENE 3-O-ACETYLTRANSFERASE"/>
    <property type="match status" value="1"/>
</dbReference>
<dbReference type="InterPro" id="IPR023213">
    <property type="entry name" value="CAT-like_dom_sf"/>
</dbReference>
<dbReference type="Gene3D" id="3.30.559.10">
    <property type="entry name" value="Chloramphenicol acetyltransferase-like domain"/>
    <property type="match status" value="2"/>
</dbReference>
<evidence type="ECO:0000313" key="5">
    <source>
        <dbReference type="Proteomes" id="UP001147746"/>
    </source>
</evidence>
<name>A0A9W9PQQ5_9EURO</name>
<dbReference type="AlphaFoldDB" id="A0A9W9PQQ5"/>
<feature type="domain" description="Trichothecene 3-O-acetyltransferase-like N-terminal" evidence="3">
    <location>
        <begin position="65"/>
        <end position="221"/>
    </location>
</feature>